<dbReference type="AlphaFoldDB" id="A0A9J5X9G0"/>
<gene>
    <name evidence="2" type="ORF">H5410_045403</name>
</gene>
<feature type="region of interest" description="Disordered" evidence="1">
    <location>
        <begin position="78"/>
        <end position="107"/>
    </location>
</feature>
<sequence length="107" mass="12542">MAIQKRRIRRRSFGIVVHHPQALMVGIKRQYLQWRREEKERKREEEIAVAKEVEKKRYSALQAQLTFLFESGNILLPCPTSSDENDKSYKESEGDENGTSDKESESD</sequence>
<evidence type="ECO:0000256" key="1">
    <source>
        <dbReference type="SAM" id="MobiDB-lite"/>
    </source>
</evidence>
<evidence type="ECO:0000313" key="3">
    <source>
        <dbReference type="Proteomes" id="UP000824120"/>
    </source>
</evidence>
<proteinExistence type="predicted"/>
<reference evidence="2 3" key="1">
    <citation type="submission" date="2020-09" db="EMBL/GenBank/DDBJ databases">
        <title>De no assembly of potato wild relative species, Solanum commersonii.</title>
        <authorList>
            <person name="Cho K."/>
        </authorList>
    </citation>
    <scope>NUCLEOTIDE SEQUENCE [LARGE SCALE GENOMIC DNA]</scope>
    <source>
        <strain evidence="2">LZ3.2</strain>
        <tissue evidence="2">Leaf</tissue>
    </source>
</reference>
<dbReference type="EMBL" id="JACXVP010000009">
    <property type="protein sequence ID" value="KAG5584969.1"/>
    <property type="molecule type" value="Genomic_DNA"/>
</dbReference>
<protein>
    <submittedName>
        <fullName evidence="2">Uncharacterized protein</fullName>
    </submittedName>
</protein>
<evidence type="ECO:0000313" key="2">
    <source>
        <dbReference type="EMBL" id="KAG5584969.1"/>
    </source>
</evidence>
<comment type="caution">
    <text evidence="2">The sequence shown here is derived from an EMBL/GenBank/DDBJ whole genome shotgun (WGS) entry which is preliminary data.</text>
</comment>
<accession>A0A9J5X9G0</accession>
<name>A0A9J5X9G0_SOLCO</name>
<dbReference type="Proteomes" id="UP000824120">
    <property type="component" value="Chromosome 9"/>
</dbReference>
<organism evidence="2 3">
    <name type="scientific">Solanum commersonii</name>
    <name type="common">Commerson's wild potato</name>
    <name type="synonym">Commerson's nightshade</name>
    <dbReference type="NCBI Taxonomy" id="4109"/>
    <lineage>
        <taxon>Eukaryota</taxon>
        <taxon>Viridiplantae</taxon>
        <taxon>Streptophyta</taxon>
        <taxon>Embryophyta</taxon>
        <taxon>Tracheophyta</taxon>
        <taxon>Spermatophyta</taxon>
        <taxon>Magnoliopsida</taxon>
        <taxon>eudicotyledons</taxon>
        <taxon>Gunneridae</taxon>
        <taxon>Pentapetalae</taxon>
        <taxon>asterids</taxon>
        <taxon>lamiids</taxon>
        <taxon>Solanales</taxon>
        <taxon>Solanaceae</taxon>
        <taxon>Solanoideae</taxon>
        <taxon>Solaneae</taxon>
        <taxon>Solanum</taxon>
    </lineage>
</organism>
<keyword evidence="3" id="KW-1185">Reference proteome</keyword>